<dbReference type="Proteomes" id="UP000002038">
    <property type="component" value="Unassembled WGS sequence"/>
</dbReference>
<protein>
    <submittedName>
        <fullName evidence="1">Uncharacterized protein</fullName>
    </submittedName>
</protein>
<organism evidence="1 2">
    <name type="scientific">Blastomyces gilchristii (strain SLH14081)</name>
    <name type="common">Blastomyces dermatitidis</name>
    <dbReference type="NCBI Taxonomy" id="559298"/>
    <lineage>
        <taxon>Eukaryota</taxon>
        <taxon>Fungi</taxon>
        <taxon>Dikarya</taxon>
        <taxon>Ascomycota</taxon>
        <taxon>Pezizomycotina</taxon>
        <taxon>Eurotiomycetes</taxon>
        <taxon>Eurotiomycetidae</taxon>
        <taxon>Onygenales</taxon>
        <taxon>Ajellomycetaceae</taxon>
        <taxon>Blastomyces</taxon>
    </lineage>
</organism>
<name>A0A179V002_BLAGS</name>
<dbReference type="AlphaFoldDB" id="A0A179V002"/>
<proteinExistence type="predicted"/>
<dbReference type="VEuPathDB" id="FungiDB:BDBG_17796"/>
<dbReference type="GeneID" id="42529375"/>
<evidence type="ECO:0000313" key="2">
    <source>
        <dbReference type="Proteomes" id="UP000002038"/>
    </source>
</evidence>
<dbReference type="KEGG" id="bgh:BDBG_17796"/>
<evidence type="ECO:0000313" key="1">
    <source>
        <dbReference type="EMBL" id="OAT13393.1"/>
    </source>
</evidence>
<dbReference type="RefSeq" id="XP_031580878.1">
    <property type="nucleotide sequence ID" value="XM_031725443.1"/>
</dbReference>
<sequence length="92" mass="10655">MVCHCGRSRSWSNLCGMLSRTREVDTGSTLHQLQFASQLLDLQHCKNYFSKRIGVGPINHTRHKRCENKLIRPQQSTWTAISPDRYHPGLTY</sequence>
<keyword evidence="2" id="KW-1185">Reference proteome</keyword>
<accession>A0A179V002</accession>
<dbReference type="EMBL" id="GG657472">
    <property type="protein sequence ID" value="OAT13393.1"/>
    <property type="molecule type" value="Genomic_DNA"/>
</dbReference>
<reference evidence="2" key="1">
    <citation type="journal article" date="2015" name="PLoS Genet.">
        <title>The dynamic genome and transcriptome of the human fungal pathogen Blastomyces and close relative Emmonsia.</title>
        <authorList>
            <person name="Munoz J.F."/>
            <person name="Gauthier G.M."/>
            <person name="Desjardins C.A."/>
            <person name="Gallo J.E."/>
            <person name="Holder J."/>
            <person name="Sullivan T.D."/>
            <person name="Marty A.J."/>
            <person name="Carmen J.C."/>
            <person name="Chen Z."/>
            <person name="Ding L."/>
            <person name="Gujja S."/>
            <person name="Magrini V."/>
            <person name="Misas E."/>
            <person name="Mitreva M."/>
            <person name="Priest M."/>
            <person name="Saif S."/>
            <person name="Whiston E.A."/>
            <person name="Young S."/>
            <person name="Zeng Q."/>
            <person name="Goldman W.E."/>
            <person name="Mardis E.R."/>
            <person name="Taylor J.W."/>
            <person name="McEwen J.G."/>
            <person name="Clay O.K."/>
            <person name="Klein B.S."/>
            <person name="Cuomo C.A."/>
        </authorList>
    </citation>
    <scope>NUCLEOTIDE SEQUENCE [LARGE SCALE GENOMIC DNA]</scope>
    <source>
        <strain evidence="2">SLH14081</strain>
    </source>
</reference>
<gene>
    <name evidence="1" type="ORF">BDBG_17796</name>
</gene>